<organism evidence="2 3">
    <name type="scientific">Aspergillus oryzae</name>
    <name type="common">Yellow koji mold</name>
    <dbReference type="NCBI Taxonomy" id="5062"/>
    <lineage>
        <taxon>Eukaryota</taxon>
        <taxon>Fungi</taxon>
        <taxon>Dikarya</taxon>
        <taxon>Ascomycota</taxon>
        <taxon>Pezizomycotina</taxon>
        <taxon>Eurotiomycetes</taxon>
        <taxon>Eurotiomycetidae</taxon>
        <taxon>Eurotiales</taxon>
        <taxon>Aspergillaceae</taxon>
        <taxon>Aspergillus</taxon>
        <taxon>Aspergillus subgen. Circumdati</taxon>
    </lineage>
</organism>
<dbReference type="AlphaFoldDB" id="A0AAN4YLM7"/>
<proteinExistence type="predicted"/>
<name>A0AAN4YLM7_ASPOZ</name>
<reference evidence="2" key="1">
    <citation type="submission" date="2023-04" db="EMBL/GenBank/DDBJ databases">
        <title>Aspergillus oryzae NBRC 4228.</title>
        <authorList>
            <person name="Ichikawa N."/>
            <person name="Sato H."/>
            <person name="Tonouchi N."/>
        </authorList>
    </citation>
    <scope>NUCLEOTIDE SEQUENCE</scope>
    <source>
        <strain evidence="2">NBRC 4228</strain>
    </source>
</reference>
<evidence type="ECO:0000313" key="3">
    <source>
        <dbReference type="Proteomes" id="UP001165205"/>
    </source>
</evidence>
<accession>A0AAN4YLM7</accession>
<feature type="region of interest" description="Disordered" evidence="1">
    <location>
        <begin position="31"/>
        <end position="56"/>
    </location>
</feature>
<sequence>MPSSSDRPPSRCQLHGPLGVHFPKSILNHLRTHDGPALPSTNSLRSSSCKGGGEGGGGDGLSNGSFVLTCMYRGSGLTRSLGIFLYRCAAGGCPKIGTGSPDARDELILFSSWNLSAPRKRLNQASRNKNARVRRYVVMELVVQILKNKDTFVPVVKMAGIDML</sequence>
<evidence type="ECO:0000256" key="1">
    <source>
        <dbReference type="SAM" id="MobiDB-lite"/>
    </source>
</evidence>
<dbReference type="Proteomes" id="UP001165205">
    <property type="component" value="Unassembled WGS sequence"/>
</dbReference>
<gene>
    <name evidence="2" type="ORF">Aory04_000825600</name>
</gene>
<dbReference type="EMBL" id="BSYA01000103">
    <property type="protein sequence ID" value="GMG32549.1"/>
    <property type="molecule type" value="Genomic_DNA"/>
</dbReference>
<evidence type="ECO:0000313" key="2">
    <source>
        <dbReference type="EMBL" id="GMG32549.1"/>
    </source>
</evidence>
<comment type="caution">
    <text evidence="2">The sequence shown here is derived from an EMBL/GenBank/DDBJ whole genome shotgun (WGS) entry which is preliminary data.</text>
</comment>
<protein>
    <submittedName>
        <fullName evidence="2">Unnamed protein product</fullName>
    </submittedName>
</protein>